<accession>A0ABY3HMK9</accession>
<dbReference type="SUPFAM" id="SSF53448">
    <property type="entry name" value="Nucleotide-diphospho-sugar transferases"/>
    <property type="match status" value="1"/>
</dbReference>
<dbReference type="Pfam" id="PF00535">
    <property type="entry name" value="Glycos_transf_2"/>
    <property type="match status" value="1"/>
</dbReference>
<proteinExistence type="predicted"/>
<dbReference type="InterPro" id="IPR001173">
    <property type="entry name" value="Glyco_trans_2-like"/>
</dbReference>
<name>A0ABY3HMK9_9BACT</name>
<feature type="domain" description="Glycosyltransferase 2-like" evidence="1">
    <location>
        <begin position="22"/>
        <end position="159"/>
    </location>
</feature>
<organism evidence="2 3">
    <name type="scientific">Algoriphagus ratkowskyi</name>
    <dbReference type="NCBI Taxonomy" id="57028"/>
    <lineage>
        <taxon>Bacteria</taxon>
        <taxon>Pseudomonadati</taxon>
        <taxon>Bacteroidota</taxon>
        <taxon>Cytophagia</taxon>
        <taxon>Cytophagales</taxon>
        <taxon>Cyclobacteriaceae</taxon>
        <taxon>Algoriphagus</taxon>
    </lineage>
</organism>
<evidence type="ECO:0000313" key="2">
    <source>
        <dbReference type="EMBL" id="TXD77469.1"/>
    </source>
</evidence>
<comment type="caution">
    <text evidence="2">The sequence shown here is derived from an EMBL/GenBank/DDBJ whole genome shotgun (WGS) entry which is preliminary data.</text>
</comment>
<dbReference type="InterPro" id="IPR029044">
    <property type="entry name" value="Nucleotide-diphossugar_trans"/>
</dbReference>
<sequence length="330" mass="37877">MTHAIRSLGQRRSDMEQVGKVSIICIAFNHEKWIVKAIESVIHQDYGAKDLIIVDNGSSDQTAIIIQDWVKKNSPGSAVSVICKSEVKPYCKLFDEMLNLTTGEFVVDLSGDDFLYPNHLSRSVERLKQVPNAAFVFSNATICEENGTQESYYESKDVKDLKGKILGREFYQTLISRSFISSPTVVFRSKILKIEGGYDMSLSYEDFDVQLRLTSKYPVVFSDHVGVYKRKHAQSLSANQYQRYQSAMLPSTLRVCEKIREMNKTFSEDVALKNRVLYELKHSLWSANFQVAKGFVNLADELEIKGMELRLYKIWLLLRLDMSWLYVQLT</sequence>
<dbReference type="PANTHER" id="PTHR22916:SF3">
    <property type="entry name" value="UDP-GLCNAC:BETAGAL BETA-1,3-N-ACETYLGLUCOSAMINYLTRANSFERASE-LIKE PROTEIN 1"/>
    <property type="match status" value="1"/>
</dbReference>
<evidence type="ECO:0000313" key="3">
    <source>
        <dbReference type="Proteomes" id="UP000321927"/>
    </source>
</evidence>
<evidence type="ECO:0000259" key="1">
    <source>
        <dbReference type="Pfam" id="PF00535"/>
    </source>
</evidence>
<dbReference type="Gene3D" id="3.90.550.10">
    <property type="entry name" value="Spore Coat Polysaccharide Biosynthesis Protein SpsA, Chain A"/>
    <property type="match status" value="1"/>
</dbReference>
<reference evidence="2 3" key="1">
    <citation type="submission" date="2019-08" db="EMBL/GenBank/DDBJ databases">
        <title>Genome of Algoriphagus ratkowskyi IC026.</title>
        <authorList>
            <person name="Bowman J.P."/>
        </authorList>
    </citation>
    <scope>NUCLEOTIDE SEQUENCE [LARGE SCALE GENOMIC DNA]</scope>
    <source>
        <strain evidence="2 3">IC026</strain>
    </source>
</reference>
<keyword evidence="3" id="KW-1185">Reference proteome</keyword>
<gene>
    <name evidence="2" type="ORF">ESW18_11755</name>
</gene>
<dbReference type="Proteomes" id="UP000321927">
    <property type="component" value="Unassembled WGS sequence"/>
</dbReference>
<protein>
    <submittedName>
        <fullName evidence="2">Glycosyltransferase</fullName>
    </submittedName>
</protein>
<dbReference type="PANTHER" id="PTHR22916">
    <property type="entry name" value="GLYCOSYLTRANSFERASE"/>
    <property type="match status" value="1"/>
</dbReference>
<dbReference type="EMBL" id="VORV01000007">
    <property type="protein sequence ID" value="TXD77469.1"/>
    <property type="molecule type" value="Genomic_DNA"/>
</dbReference>
<dbReference type="RefSeq" id="WP_086501161.1">
    <property type="nucleotide sequence ID" value="NZ_QKZU01000004.1"/>
</dbReference>